<dbReference type="PANTHER" id="PTHR31793:SF39">
    <property type="entry name" value="THIOESTERASE_THIOL ESTER DEHYDRASE-ISOMERASE"/>
    <property type="match status" value="1"/>
</dbReference>
<sequence>MYLVHHRGTQGPESPDPPADETELLSPAEEERAKLSELGFDPESFWEQQVVWGDHDSFQHVNNVRYVRFFESGRFHWMQALGRELGGPKRAEQLIHGEGVSLILKSLSIDYKAPVTFPDTLLVAHKPHPGSNNGQGKTSFFVAGAIWSYAQRRIVTESDSVLVWYDYDKLTKCDPGEAAKAALRRRMNLRGVPEAIGS</sequence>
<name>A0A2G8RTH0_9APHY</name>
<dbReference type="AlphaFoldDB" id="A0A2G8RTH0"/>
<dbReference type="Pfam" id="PF13279">
    <property type="entry name" value="4HBT_2"/>
    <property type="match status" value="1"/>
</dbReference>
<evidence type="ECO:0000313" key="3">
    <source>
        <dbReference type="Proteomes" id="UP000230002"/>
    </source>
</evidence>
<dbReference type="SUPFAM" id="SSF54637">
    <property type="entry name" value="Thioesterase/thiol ester dehydrase-isomerase"/>
    <property type="match status" value="1"/>
</dbReference>
<proteinExistence type="predicted"/>
<dbReference type="PANTHER" id="PTHR31793">
    <property type="entry name" value="4-HYDROXYBENZOYL-COA THIOESTERASE FAMILY MEMBER"/>
    <property type="match status" value="1"/>
</dbReference>
<evidence type="ECO:0000313" key="2">
    <source>
        <dbReference type="EMBL" id="PIL24811.1"/>
    </source>
</evidence>
<reference evidence="2 3" key="1">
    <citation type="journal article" date="2015" name="Sci. Rep.">
        <title>Chromosome-level genome map provides insights into diverse defense mechanisms in the medicinal fungus Ganoderma sinense.</title>
        <authorList>
            <person name="Zhu Y."/>
            <person name="Xu J."/>
            <person name="Sun C."/>
            <person name="Zhou S."/>
            <person name="Xu H."/>
            <person name="Nelson D.R."/>
            <person name="Qian J."/>
            <person name="Song J."/>
            <person name="Luo H."/>
            <person name="Xiang L."/>
            <person name="Li Y."/>
            <person name="Xu Z."/>
            <person name="Ji A."/>
            <person name="Wang L."/>
            <person name="Lu S."/>
            <person name="Hayward A."/>
            <person name="Sun W."/>
            <person name="Li X."/>
            <person name="Schwartz D.C."/>
            <person name="Wang Y."/>
            <person name="Chen S."/>
        </authorList>
    </citation>
    <scope>NUCLEOTIDE SEQUENCE [LARGE SCALE GENOMIC DNA]</scope>
    <source>
        <strain evidence="2 3">ZZ0214-1</strain>
    </source>
</reference>
<dbReference type="InterPro" id="IPR029069">
    <property type="entry name" value="HotDog_dom_sf"/>
</dbReference>
<dbReference type="OrthoDB" id="5538558at2759"/>
<dbReference type="Gene3D" id="3.10.129.10">
    <property type="entry name" value="Hotdog Thioesterase"/>
    <property type="match status" value="1"/>
</dbReference>
<organism evidence="2 3">
    <name type="scientific">Ganoderma sinense ZZ0214-1</name>
    <dbReference type="NCBI Taxonomy" id="1077348"/>
    <lineage>
        <taxon>Eukaryota</taxon>
        <taxon>Fungi</taxon>
        <taxon>Dikarya</taxon>
        <taxon>Basidiomycota</taxon>
        <taxon>Agaricomycotina</taxon>
        <taxon>Agaricomycetes</taxon>
        <taxon>Polyporales</taxon>
        <taxon>Polyporaceae</taxon>
        <taxon>Ganoderma</taxon>
    </lineage>
</organism>
<keyword evidence="3" id="KW-1185">Reference proteome</keyword>
<comment type="caution">
    <text evidence="2">The sequence shown here is derived from an EMBL/GenBank/DDBJ whole genome shotgun (WGS) entry which is preliminary data.</text>
</comment>
<dbReference type="InterPro" id="IPR050563">
    <property type="entry name" value="4-hydroxybenzoyl-CoA_TE"/>
</dbReference>
<dbReference type="GO" id="GO:0047617">
    <property type="term" value="F:fatty acyl-CoA hydrolase activity"/>
    <property type="evidence" value="ECO:0007669"/>
    <property type="project" value="TreeGrafter"/>
</dbReference>
<gene>
    <name evidence="2" type="ORF">GSI_12697</name>
</gene>
<feature type="region of interest" description="Disordered" evidence="1">
    <location>
        <begin position="1"/>
        <end position="33"/>
    </location>
</feature>
<dbReference type="CDD" id="cd00586">
    <property type="entry name" value="4HBT"/>
    <property type="match status" value="1"/>
</dbReference>
<dbReference type="Proteomes" id="UP000230002">
    <property type="component" value="Unassembled WGS sequence"/>
</dbReference>
<evidence type="ECO:0000256" key="1">
    <source>
        <dbReference type="SAM" id="MobiDB-lite"/>
    </source>
</evidence>
<protein>
    <recommendedName>
        <fullName evidence="4">Thioesterase domain-containing protein</fullName>
    </recommendedName>
</protein>
<accession>A0A2G8RTH0</accession>
<dbReference type="EMBL" id="AYKW01000056">
    <property type="protein sequence ID" value="PIL24811.1"/>
    <property type="molecule type" value="Genomic_DNA"/>
</dbReference>
<evidence type="ECO:0008006" key="4">
    <source>
        <dbReference type="Google" id="ProtNLM"/>
    </source>
</evidence>